<dbReference type="OrthoDB" id="2962750at2759"/>
<evidence type="ECO:0008006" key="4">
    <source>
        <dbReference type="Google" id="ProtNLM"/>
    </source>
</evidence>
<accession>A0A284R7N2</accession>
<dbReference type="OMA" id="NTENIGM"/>
<protein>
    <recommendedName>
        <fullName evidence="4">Protein kinase domain-containing protein</fullName>
    </recommendedName>
</protein>
<dbReference type="InterPro" id="IPR059179">
    <property type="entry name" value="MLKL-like_MCAfunc"/>
</dbReference>
<dbReference type="GO" id="GO:0007166">
    <property type="term" value="P:cell surface receptor signaling pathway"/>
    <property type="evidence" value="ECO:0007669"/>
    <property type="project" value="InterPro"/>
</dbReference>
<gene>
    <name evidence="2" type="ORF">ARMOST_08064</name>
</gene>
<evidence type="ECO:0000256" key="1">
    <source>
        <dbReference type="SAM" id="MobiDB-lite"/>
    </source>
</evidence>
<dbReference type="InterPro" id="IPR036537">
    <property type="entry name" value="Adaptor_Cbl_N_dom_sf"/>
</dbReference>
<evidence type="ECO:0000313" key="3">
    <source>
        <dbReference type="Proteomes" id="UP000219338"/>
    </source>
</evidence>
<evidence type="ECO:0000313" key="2">
    <source>
        <dbReference type="EMBL" id="SJL04694.1"/>
    </source>
</evidence>
<sequence length="495" mass="55329">MTKFFTLVKKKGVKTAMVSLESVKAAAGVISVPALGPAAEILYSVLEKAYQSQQNVGTAREIARLCLKALFMLSQHLQSAEVMEAQKHSIHQFEENLRDALATVQKYEQKNWIQHVFYSRSNNDDLQRIEKGVNSTLLLFQIKNLLSLNEISAKIHAYVQRAEQNTLEVNATLQRIEQFIVLMNCSEPAPKSEGALVPIISRSKFTPCKVITDGPEYSLQTAEMHGKAVAIKVITDCKAKSVWEEGVKLDLKIMHPNLPHLIATSSSDERGVLFSVYNLDIKDHIESVILLSMSQGVDEIADMCAEMLHGISNALNILSKQQGCLFGAGGDDFDILWDARGRVVLAIHPEVASSSTTLVFPEDHAETLLRAMHNTCSVIFGRAGCYLGLNEDESDEPDRKHTSTEGTTAPKRQEIVQRGPDLSGTDLPTYTRETPADWVKPNRHFMSIGQCDHHFNLVFQEDRENLQFTITVWRTCTYDDDDSVDSLASLRRRQK</sequence>
<dbReference type="CDD" id="cd21037">
    <property type="entry name" value="MLKL_NTD"/>
    <property type="match status" value="1"/>
</dbReference>
<name>A0A284R7N2_ARMOS</name>
<dbReference type="STRING" id="47428.A0A284R7N2"/>
<dbReference type="AlphaFoldDB" id="A0A284R7N2"/>
<dbReference type="EMBL" id="FUEG01000005">
    <property type="protein sequence ID" value="SJL04694.1"/>
    <property type="molecule type" value="Genomic_DNA"/>
</dbReference>
<proteinExistence type="predicted"/>
<dbReference type="Proteomes" id="UP000219338">
    <property type="component" value="Unassembled WGS sequence"/>
</dbReference>
<keyword evidence="3" id="KW-1185">Reference proteome</keyword>
<dbReference type="Gene3D" id="1.20.930.20">
    <property type="entry name" value="Adaptor protein Cbl, N-terminal domain"/>
    <property type="match status" value="1"/>
</dbReference>
<reference evidence="3" key="1">
    <citation type="journal article" date="2017" name="Nat. Ecol. Evol.">
        <title>Genome expansion and lineage-specific genetic innovations in the forest pathogenic fungi Armillaria.</title>
        <authorList>
            <person name="Sipos G."/>
            <person name="Prasanna A.N."/>
            <person name="Walter M.C."/>
            <person name="O'Connor E."/>
            <person name="Balint B."/>
            <person name="Krizsan K."/>
            <person name="Kiss B."/>
            <person name="Hess J."/>
            <person name="Varga T."/>
            <person name="Slot J."/>
            <person name="Riley R."/>
            <person name="Boka B."/>
            <person name="Rigling D."/>
            <person name="Barry K."/>
            <person name="Lee J."/>
            <person name="Mihaltcheva S."/>
            <person name="LaButti K."/>
            <person name="Lipzen A."/>
            <person name="Waldron R."/>
            <person name="Moloney N.M."/>
            <person name="Sperisen C."/>
            <person name="Kredics L."/>
            <person name="Vagvoelgyi C."/>
            <person name="Patrignani A."/>
            <person name="Fitzpatrick D."/>
            <person name="Nagy I."/>
            <person name="Doyle S."/>
            <person name="Anderson J.B."/>
            <person name="Grigoriev I.V."/>
            <person name="Gueldener U."/>
            <person name="Muensterkoetter M."/>
            <person name="Nagy L.G."/>
        </authorList>
    </citation>
    <scope>NUCLEOTIDE SEQUENCE [LARGE SCALE GENOMIC DNA]</scope>
    <source>
        <strain evidence="3">C18/9</strain>
    </source>
</reference>
<feature type="region of interest" description="Disordered" evidence="1">
    <location>
        <begin position="391"/>
        <end position="434"/>
    </location>
</feature>
<organism evidence="2 3">
    <name type="scientific">Armillaria ostoyae</name>
    <name type="common">Armillaria root rot fungus</name>
    <dbReference type="NCBI Taxonomy" id="47428"/>
    <lineage>
        <taxon>Eukaryota</taxon>
        <taxon>Fungi</taxon>
        <taxon>Dikarya</taxon>
        <taxon>Basidiomycota</taxon>
        <taxon>Agaricomycotina</taxon>
        <taxon>Agaricomycetes</taxon>
        <taxon>Agaricomycetidae</taxon>
        <taxon>Agaricales</taxon>
        <taxon>Marasmiineae</taxon>
        <taxon>Physalacriaceae</taxon>
        <taxon>Armillaria</taxon>
    </lineage>
</organism>